<keyword evidence="3" id="KW-1185">Reference proteome</keyword>
<feature type="compositionally biased region" description="Low complexity" evidence="1">
    <location>
        <begin position="7"/>
        <end position="18"/>
    </location>
</feature>
<evidence type="ECO:0000313" key="2">
    <source>
        <dbReference type="EMBL" id="TNN65465.1"/>
    </source>
</evidence>
<reference evidence="2 3" key="1">
    <citation type="submission" date="2019-03" db="EMBL/GenBank/DDBJ databases">
        <title>First draft genome of Liparis tanakae, snailfish: a comprehensive survey of snailfish specific genes.</title>
        <authorList>
            <person name="Kim W."/>
            <person name="Song I."/>
            <person name="Jeong J.-H."/>
            <person name="Kim D."/>
            <person name="Kim S."/>
            <person name="Ryu S."/>
            <person name="Song J.Y."/>
            <person name="Lee S.K."/>
        </authorList>
    </citation>
    <scope>NUCLEOTIDE SEQUENCE [LARGE SCALE GENOMIC DNA]</scope>
    <source>
        <tissue evidence="2">Muscle</tissue>
    </source>
</reference>
<protein>
    <submittedName>
        <fullName evidence="2">Uncharacterized protein</fullName>
    </submittedName>
</protein>
<sequence length="89" mass="9135">MAQCAISPASSSPLSGLSTQRTPEITDTLHFHLKKKAELYGLPVNGDAQSLCGPELGTGSRALLGTATSLGTRNSKEAPAGSSLSTEYT</sequence>
<evidence type="ECO:0000256" key="1">
    <source>
        <dbReference type="SAM" id="MobiDB-lite"/>
    </source>
</evidence>
<comment type="caution">
    <text evidence="2">The sequence shown here is derived from an EMBL/GenBank/DDBJ whole genome shotgun (WGS) entry which is preliminary data.</text>
</comment>
<dbReference type="AlphaFoldDB" id="A0A4Z2HJM7"/>
<dbReference type="Proteomes" id="UP000314294">
    <property type="component" value="Unassembled WGS sequence"/>
</dbReference>
<feature type="region of interest" description="Disordered" evidence="1">
    <location>
        <begin position="1"/>
        <end position="21"/>
    </location>
</feature>
<feature type="region of interest" description="Disordered" evidence="1">
    <location>
        <begin position="66"/>
        <end position="89"/>
    </location>
</feature>
<name>A0A4Z2HJM7_9TELE</name>
<proteinExistence type="predicted"/>
<evidence type="ECO:0000313" key="3">
    <source>
        <dbReference type="Proteomes" id="UP000314294"/>
    </source>
</evidence>
<accession>A0A4Z2HJM7</accession>
<dbReference type="EMBL" id="SRLO01000234">
    <property type="protein sequence ID" value="TNN65465.1"/>
    <property type="molecule type" value="Genomic_DNA"/>
</dbReference>
<organism evidence="2 3">
    <name type="scientific">Liparis tanakae</name>
    <name type="common">Tanaka's snailfish</name>
    <dbReference type="NCBI Taxonomy" id="230148"/>
    <lineage>
        <taxon>Eukaryota</taxon>
        <taxon>Metazoa</taxon>
        <taxon>Chordata</taxon>
        <taxon>Craniata</taxon>
        <taxon>Vertebrata</taxon>
        <taxon>Euteleostomi</taxon>
        <taxon>Actinopterygii</taxon>
        <taxon>Neopterygii</taxon>
        <taxon>Teleostei</taxon>
        <taxon>Neoteleostei</taxon>
        <taxon>Acanthomorphata</taxon>
        <taxon>Eupercaria</taxon>
        <taxon>Perciformes</taxon>
        <taxon>Cottioidei</taxon>
        <taxon>Cottales</taxon>
        <taxon>Liparidae</taxon>
        <taxon>Liparis</taxon>
    </lineage>
</organism>
<gene>
    <name evidence="2" type="ORF">EYF80_024284</name>
</gene>